<dbReference type="GO" id="GO:0015144">
    <property type="term" value="F:carbohydrate transmembrane transporter activity"/>
    <property type="evidence" value="ECO:0007669"/>
    <property type="project" value="InterPro"/>
</dbReference>
<evidence type="ECO:0000256" key="4">
    <source>
        <dbReference type="ARBA" id="ARBA00022729"/>
    </source>
</evidence>
<proteinExistence type="inferred from homology"/>
<feature type="region of interest" description="Disordered" evidence="7">
    <location>
        <begin position="23"/>
        <end position="60"/>
    </location>
</feature>
<dbReference type="EMBL" id="FRCZ01000001">
    <property type="protein sequence ID" value="SHM50849.1"/>
    <property type="molecule type" value="Genomic_DNA"/>
</dbReference>
<dbReference type="Pfam" id="PF13416">
    <property type="entry name" value="SBP_bac_8"/>
    <property type="match status" value="1"/>
</dbReference>
<keyword evidence="2 6" id="KW-0813">Transport</keyword>
<comment type="subcellular location">
    <subcellularLocation>
        <location evidence="6">Cell membrane</location>
        <topology evidence="6">Lipid-anchor</topology>
    </subcellularLocation>
</comment>
<evidence type="ECO:0000256" key="1">
    <source>
        <dbReference type="ARBA" id="ARBA00008520"/>
    </source>
</evidence>
<dbReference type="GO" id="GO:0055052">
    <property type="term" value="C:ATP-binding cassette (ABC) transporter complex, substrate-binding subunit-containing"/>
    <property type="evidence" value="ECO:0007669"/>
    <property type="project" value="TreeGrafter"/>
</dbReference>
<dbReference type="Proteomes" id="UP000184184">
    <property type="component" value="Unassembled WGS sequence"/>
</dbReference>
<dbReference type="GO" id="GO:1901982">
    <property type="term" value="F:maltose binding"/>
    <property type="evidence" value="ECO:0007669"/>
    <property type="project" value="TreeGrafter"/>
</dbReference>
<dbReference type="GO" id="GO:0015768">
    <property type="term" value="P:maltose transport"/>
    <property type="evidence" value="ECO:0007669"/>
    <property type="project" value="TreeGrafter"/>
</dbReference>
<feature type="chain" id="PRO_5039761884" description="Maltodextrin-binding protein" evidence="6">
    <location>
        <begin position="20"/>
        <end position="441"/>
    </location>
</feature>
<keyword evidence="3 6" id="KW-0762">Sugar transport</keyword>
<keyword evidence="6" id="KW-0449">Lipoprotein</keyword>
<feature type="compositionally biased region" description="Acidic residues" evidence="7">
    <location>
        <begin position="34"/>
        <end position="53"/>
    </location>
</feature>
<feature type="signal peptide" evidence="6">
    <location>
        <begin position="1"/>
        <end position="19"/>
    </location>
</feature>
<evidence type="ECO:0000256" key="3">
    <source>
        <dbReference type="ARBA" id="ARBA00022597"/>
    </source>
</evidence>
<keyword evidence="9" id="KW-1185">Reference proteome</keyword>
<protein>
    <recommendedName>
        <fullName evidence="5 6">Maltodextrin-binding protein</fullName>
    </recommendedName>
</protein>
<dbReference type="PANTHER" id="PTHR30061:SF50">
    <property type="entry name" value="MALTOSE_MALTODEXTRIN-BINDING PERIPLASMIC PROTEIN"/>
    <property type="match status" value="1"/>
</dbReference>
<keyword evidence="4 6" id="KW-0732">Signal</keyword>
<dbReference type="GO" id="GO:0042956">
    <property type="term" value="P:maltodextrin transmembrane transport"/>
    <property type="evidence" value="ECO:0007669"/>
    <property type="project" value="TreeGrafter"/>
</dbReference>
<dbReference type="Gene3D" id="3.40.190.10">
    <property type="entry name" value="Periplasmic binding protein-like II"/>
    <property type="match status" value="2"/>
</dbReference>
<keyword evidence="6" id="KW-0472">Membrane</keyword>
<evidence type="ECO:0000256" key="6">
    <source>
        <dbReference type="RuleBase" id="RU365005"/>
    </source>
</evidence>
<evidence type="ECO:0000256" key="7">
    <source>
        <dbReference type="SAM" id="MobiDB-lite"/>
    </source>
</evidence>
<dbReference type="PROSITE" id="PS51257">
    <property type="entry name" value="PROKAR_LIPOPROTEIN"/>
    <property type="match status" value="1"/>
</dbReference>
<reference evidence="8 9" key="1">
    <citation type="submission" date="2016-11" db="EMBL/GenBank/DDBJ databases">
        <authorList>
            <person name="Jaros S."/>
            <person name="Januszkiewicz K."/>
            <person name="Wedrychowicz H."/>
        </authorList>
    </citation>
    <scope>NUCLEOTIDE SEQUENCE [LARGE SCALE GENOMIC DNA]</scope>
    <source>
        <strain evidence="8 9">CGMCC 1.10681</strain>
    </source>
</reference>
<comment type="similarity">
    <text evidence="1 6">Belongs to the bacterial solute-binding protein 1 family.</text>
</comment>
<organism evidence="8 9">
    <name type="scientific">Gracilibacillus kekensis</name>
    <dbReference type="NCBI Taxonomy" id="1027249"/>
    <lineage>
        <taxon>Bacteria</taxon>
        <taxon>Bacillati</taxon>
        <taxon>Bacillota</taxon>
        <taxon>Bacilli</taxon>
        <taxon>Bacillales</taxon>
        <taxon>Bacillaceae</taxon>
        <taxon>Gracilibacillus</taxon>
    </lineage>
</organism>
<gene>
    <name evidence="8" type="ORF">SAMN05216179_0322</name>
</gene>
<dbReference type="AlphaFoldDB" id="A0A1M7JCX5"/>
<dbReference type="OrthoDB" id="9766758at2"/>
<name>A0A1M7JCX5_9BACI</name>
<dbReference type="RefSeq" id="WP_073199029.1">
    <property type="nucleotide sequence ID" value="NZ_FRCZ01000001.1"/>
</dbReference>
<evidence type="ECO:0000256" key="5">
    <source>
        <dbReference type="ARBA" id="ARBA00030303"/>
    </source>
</evidence>
<dbReference type="PANTHER" id="PTHR30061">
    <property type="entry name" value="MALTOSE-BINDING PERIPLASMIC PROTEIN"/>
    <property type="match status" value="1"/>
</dbReference>
<evidence type="ECO:0000256" key="2">
    <source>
        <dbReference type="ARBA" id="ARBA00022448"/>
    </source>
</evidence>
<dbReference type="InterPro" id="IPR006060">
    <property type="entry name" value="Maltose/Cyclodextrin-bd"/>
</dbReference>
<dbReference type="SUPFAM" id="SSF53850">
    <property type="entry name" value="Periplasmic binding protein-like II"/>
    <property type="match status" value="1"/>
</dbReference>
<dbReference type="PROSITE" id="PS01037">
    <property type="entry name" value="SBP_BACTERIAL_1"/>
    <property type="match status" value="1"/>
</dbReference>
<keyword evidence="6" id="KW-1003">Cell membrane</keyword>
<sequence length="441" mass="48397">MKKWFGILFVGLLFIGLLAACGPDDAQESTSETEQSENQESDDNNNSENESADDSSMPEKPEKLTIWVNAEEKQEEAVNQIAETYTGETGIEIEAVPIDMLEQVEKLDVEGPAGNGPDIIFQPHDRIGDLVLRGLVDPVNLGELEADYTEAALSAVTNEGEFWGYPAVTETYALFYNKSLVEEAPATMEDLMAIADEQTNADNDEYGFLMEAANFYFSYPFFSGNGAYVFAEENGVYDIEDIGLNNEGAVQGGELIQTWFENGYIPQDLTPDIMNGLFKEGKVASVINGPWMVREYQDALGDDLQAAILPKLDNGENPKSFVGVKAYLLSYYSENKEWAEDFMAYLTNSENAMLYYDVAGEMPARVDSIEDPAIADDPIYSAFAEQATFGEPMPGVPAMQQVWDPINNGLSFISKGEPVADVLDEAVQVIKDNIAASGATQ</sequence>
<dbReference type="InterPro" id="IPR006059">
    <property type="entry name" value="SBP"/>
</dbReference>
<evidence type="ECO:0000313" key="8">
    <source>
        <dbReference type="EMBL" id="SHM50849.1"/>
    </source>
</evidence>
<evidence type="ECO:0000313" key="9">
    <source>
        <dbReference type="Proteomes" id="UP000184184"/>
    </source>
</evidence>
<dbReference type="InterPro" id="IPR006061">
    <property type="entry name" value="SBP_1_CS"/>
</dbReference>
<dbReference type="STRING" id="1027249.SAMN05216179_0322"/>
<accession>A0A1M7JCX5</accession>
<dbReference type="PRINTS" id="PR00181">
    <property type="entry name" value="MALTOSEBP"/>
</dbReference>